<proteinExistence type="predicted"/>
<dbReference type="Proteomes" id="UP001626550">
    <property type="component" value="Unassembled WGS sequence"/>
</dbReference>
<comment type="caution">
    <text evidence="2">The sequence shown here is derived from an EMBL/GenBank/DDBJ whole genome shotgun (WGS) entry which is preliminary data.</text>
</comment>
<sequence length="215" mass="23779">MQKLIAKNEASLPLKEETSSSNKRPRVEDIESESDDHGEVDEDFVPDDRSLRQSDNRVKAFDLIIPAIASTTATQRTSLALINATLDQLTRDKISPPYKPVSLTTFARIYRKSGLDAAKQHLQHSQEVVCIGFDGKKNFARKNQKPSTLEETITVVKFPGSSYLTHFSALSNKSTSIATGLYNAMDQFHSLSSLKAVCADPTDVNTGAIRLLEEH</sequence>
<protein>
    <submittedName>
        <fullName evidence="2">Major facilitator superfamily domain-containing protein 1</fullName>
    </submittedName>
</protein>
<feature type="non-terminal residue" evidence="2">
    <location>
        <position position="215"/>
    </location>
</feature>
<evidence type="ECO:0000313" key="2">
    <source>
        <dbReference type="EMBL" id="KAL3308405.1"/>
    </source>
</evidence>
<feature type="compositionally biased region" description="Acidic residues" evidence="1">
    <location>
        <begin position="30"/>
        <end position="45"/>
    </location>
</feature>
<accession>A0ABD2PLJ9</accession>
<organism evidence="2 3">
    <name type="scientific">Cichlidogyrus casuarinus</name>
    <dbReference type="NCBI Taxonomy" id="1844966"/>
    <lineage>
        <taxon>Eukaryota</taxon>
        <taxon>Metazoa</taxon>
        <taxon>Spiralia</taxon>
        <taxon>Lophotrochozoa</taxon>
        <taxon>Platyhelminthes</taxon>
        <taxon>Monogenea</taxon>
        <taxon>Monopisthocotylea</taxon>
        <taxon>Dactylogyridea</taxon>
        <taxon>Ancyrocephalidae</taxon>
        <taxon>Cichlidogyrus</taxon>
    </lineage>
</organism>
<feature type="region of interest" description="Disordered" evidence="1">
    <location>
        <begin position="1"/>
        <end position="51"/>
    </location>
</feature>
<name>A0ABD2PLJ9_9PLAT</name>
<dbReference type="EMBL" id="JBJKFK010005299">
    <property type="protein sequence ID" value="KAL3308405.1"/>
    <property type="molecule type" value="Genomic_DNA"/>
</dbReference>
<evidence type="ECO:0000313" key="3">
    <source>
        <dbReference type="Proteomes" id="UP001626550"/>
    </source>
</evidence>
<evidence type="ECO:0000256" key="1">
    <source>
        <dbReference type="SAM" id="MobiDB-lite"/>
    </source>
</evidence>
<gene>
    <name evidence="2" type="primary">MFSD1_3</name>
    <name evidence="2" type="ORF">Ciccas_013065</name>
</gene>
<keyword evidence="3" id="KW-1185">Reference proteome</keyword>
<dbReference type="AlphaFoldDB" id="A0ABD2PLJ9"/>
<reference evidence="2 3" key="1">
    <citation type="submission" date="2024-11" db="EMBL/GenBank/DDBJ databases">
        <title>Adaptive evolution of stress response genes in parasites aligns with host niche diversity.</title>
        <authorList>
            <person name="Hahn C."/>
            <person name="Resl P."/>
        </authorList>
    </citation>
    <scope>NUCLEOTIDE SEQUENCE [LARGE SCALE GENOMIC DNA]</scope>
    <source>
        <strain evidence="2">EGGRZ-B1_66</strain>
        <tissue evidence="2">Body</tissue>
    </source>
</reference>